<organism evidence="2 3">
    <name type="scientific">Tepidibacillus fermentans</name>
    <dbReference type="NCBI Taxonomy" id="1281767"/>
    <lineage>
        <taxon>Bacteria</taxon>
        <taxon>Bacillati</taxon>
        <taxon>Bacillota</taxon>
        <taxon>Bacilli</taxon>
        <taxon>Bacillales</taxon>
        <taxon>Bacillaceae</taxon>
        <taxon>Tepidibacillus</taxon>
    </lineage>
</organism>
<keyword evidence="3" id="KW-1185">Reference proteome</keyword>
<dbReference type="EMBL" id="SMAB01000004">
    <property type="protein sequence ID" value="TCS83579.1"/>
    <property type="molecule type" value="Genomic_DNA"/>
</dbReference>
<dbReference type="GO" id="GO:0016020">
    <property type="term" value="C:membrane"/>
    <property type="evidence" value="ECO:0007669"/>
    <property type="project" value="InterPro"/>
</dbReference>
<evidence type="ECO:0000256" key="1">
    <source>
        <dbReference type="SAM" id="Phobius"/>
    </source>
</evidence>
<reference evidence="2 3" key="1">
    <citation type="submission" date="2019-03" db="EMBL/GenBank/DDBJ databases">
        <title>Genomic Encyclopedia of Type Strains, Phase IV (KMG-IV): sequencing the most valuable type-strain genomes for metagenomic binning, comparative biology and taxonomic classification.</title>
        <authorList>
            <person name="Goeker M."/>
        </authorList>
    </citation>
    <scope>NUCLEOTIDE SEQUENCE [LARGE SCALE GENOMIC DNA]</scope>
    <source>
        <strain evidence="2 3">DSM 23802</strain>
    </source>
</reference>
<feature type="transmembrane region" description="Helical" evidence="1">
    <location>
        <begin position="29"/>
        <end position="47"/>
    </location>
</feature>
<keyword evidence="1" id="KW-0472">Membrane</keyword>
<dbReference type="Proteomes" id="UP000295788">
    <property type="component" value="Unassembled WGS sequence"/>
</dbReference>
<keyword evidence="1" id="KW-1133">Transmembrane helix</keyword>
<evidence type="ECO:0000313" key="2">
    <source>
        <dbReference type="EMBL" id="TCS83579.1"/>
    </source>
</evidence>
<protein>
    <submittedName>
        <fullName evidence="2">UPF0716 protein FxsA</fullName>
    </submittedName>
</protein>
<name>A0A4R3KJE1_9BACI</name>
<accession>A0A4R3KJE1</accession>
<dbReference type="InterPro" id="IPR007313">
    <property type="entry name" value="FxsA"/>
</dbReference>
<proteinExistence type="predicted"/>
<keyword evidence="1" id="KW-0812">Transmembrane</keyword>
<dbReference type="RefSeq" id="WP_243643770.1">
    <property type="nucleotide sequence ID" value="NZ_SMAB01000004.1"/>
</dbReference>
<dbReference type="Pfam" id="PF04186">
    <property type="entry name" value="FxsA"/>
    <property type="match status" value="1"/>
</dbReference>
<dbReference type="NCBIfam" id="NF008528">
    <property type="entry name" value="PRK11463.1-2"/>
    <property type="match status" value="1"/>
</dbReference>
<dbReference type="PANTHER" id="PTHR35335">
    <property type="entry name" value="UPF0716 PROTEIN FXSA"/>
    <property type="match status" value="1"/>
</dbReference>
<comment type="caution">
    <text evidence="2">The sequence shown here is derived from an EMBL/GenBank/DDBJ whole genome shotgun (WGS) entry which is preliminary data.</text>
</comment>
<evidence type="ECO:0000313" key="3">
    <source>
        <dbReference type="Proteomes" id="UP000295788"/>
    </source>
</evidence>
<gene>
    <name evidence="2" type="ORF">EDD72_104134</name>
</gene>
<dbReference type="PANTHER" id="PTHR35335:SF1">
    <property type="entry name" value="UPF0716 PROTEIN FXSA"/>
    <property type="match status" value="1"/>
</dbReference>
<sequence>MFRIIVLLMILVPALEIWGIVKAAQWIGGWQTFLVIISTGVIGAYLAKKEGLKIWKKAQKELSFGHIPGQAILDGLSVFTGGMLLLTPGFFTDTIGFLLIYPFTRRIFQYYIKKWLEKKIRSGQYYFFIRR</sequence>
<dbReference type="AlphaFoldDB" id="A0A4R3KJE1"/>